<gene>
    <name evidence="1" type="ORF">H9L15_08015</name>
</gene>
<proteinExistence type="predicted"/>
<accession>A0ABX6SYM6</accession>
<reference evidence="1 2" key="1">
    <citation type="submission" date="2020-08" db="EMBL/GenBank/DDBJ databases">
        <title>Genome sequence of Sphingomonas daechungensis KACC 18115T.</title>
        <authorList>
            <person name="Hyun D.-W."/>
            <person name="Bae J.-W."/>
        </authorList>
    </citation>
    <scope>NUCLEOTIDE SEQUENCE [LARGE SCALE GENOMIC DNA]</scope>
    <source>
        <strain evidence="1 2">KACC 18115</strain>
    </source>
</reference>
<dbReference type="RefSeq" id="WP_187713732.1">
    <property type="nucleotide sequence ID" value="NZ_BAABJC010000001.1"/>
</dbReference>
<keyword evidence="2" id="KW-1185">Reference proteome</keyword>
<dbReference type="EMBL" id="CP060780">
    <property type="protein sequence ID" value="QNP42299.1"/>
    <property type="molecule type" value="Genomic_DNA"/>
</dbReference>
<evidence type="ECO:0000313" key="2">
    <source>
        <dbReference type="Proteomes" id="UP000516134"/>
    </source>
</evidence>
<protein>
    <submittedName>
        <fullName evidence="1">Uncharacterized protein</fullName>
    </submittedName>
</protein>
<evidence type="ECO:0000313" key="1">
    <source>
        <dbReference type="EMBL" id="QNP42299.1"/>
    </source>
</evidence>
<dbReference type="Proteomes" id="UP000516134">
    <property type="component" value="Chromosome"/>
</dbReference>
<sequence>MAKIVLNPRVPNRIRKIDFRQYANGSATDTHELTRWYENGDLIILSNYRFQAGREVFHRVPFPNKREKNKLILTLDEARHGEAPRDDEWAAALENLEATDVSTEEFRETVRQANDELLRLSDQLFPHYRYSKRFCIYNLTEMLAHNMHFDSPQHAADFTQLRAFVNIDTFPRIWRIGGTLEEMVGDCYHSADLKKTIGKHPRMFSRQTTLSAFGDRYESGAHPYPMHSIAFQPGEVWFLNPNMLAHEVVYGRRIMDGVFLFEASGLQNPKRFYPAIVDRLHRKHLGPLQHCWRRWRSHEWLQALRRRLANARLRPPT</sequence>
<organism evidence="1 2">
    <name type="scientific">Sphingomonas daechungensis</name>
    <dbReference type="NCBI Taxonomy" id="1176646"/>
    <lineage>
        <taxon>Bacteria</taxon>
        <taxon>Pseudomonadati</taxon>
        <taxon>Pseudomonadota</taxon>
        <taxon>Alphaproteobacteria</taxon>
        <taxon>Sphingomonadales</taxon>
        <taxon>Sphingomonadaceae</taxon>
        <taxon>Sphingomonas</taxon>
    </lineage>
</organism>
<name>A0ABX6SYM6_9SPHN</name>